<sequence>MSPGSVASPSGQISTPKPDRSSSGEPGLNADLVRHAAEAGLRVLTPIQRLAIPAVLSGSDARILAPTGTGKTASYLLPLMDIMSRKKTPTALIIVPTRELARQVAEMGRLLASRPGLIPFAVYGGAHEVPAESGRGRKPKHIEPEEDAGVPPADTRIIVATPGRLLDLLRREQIDITSCRHLILDEGDRLMTSEFREEMQNIHALLPQHRQTILASATLSAESASAAQDFLHKPLHIEPESGTRPSVRQAILFVESQDKPMAAEALLRRHPDRSAIIFVTTRDEADTLTHYLRKRRLSAVVLHGRLSQPTRNAAVQDFESGKAMILVATDIAARGLDVEQVGQVINMAPPTQSDIYVHRIGRTGRAGRQGWAATLCAAAERKTMRKIESELGIKLAVLPVPALPPGTPATRPTKPQSLRRRSD</sequence>
<dbReference type="CDD" id="cd18787">
    <property type="entry name" value="SF2_C_DEAD"/>
    <property type="match status" value="1"/>
</dbReference>
<evidence type="ECO:0000256" key="4">
    <source>
        <dbReference type="ARBA" id="ARBA00022840"/>
    </source>
</evidence>
<organism evidence="9 10">
    <name type="scientific">Acetobacter fallax</name>
    <dbReference type="NCBI Taxonomy" id="1737473"/>
    <lineage>
        <taxon>Bacteria</taxon>
        <taxon>Pseudomonadati</taxon>
        <taxon>Pseudomonadota</taxon>
        <taxon>Alphaproteobacteria</taxon>
        <taxon>Acetobacterales</taxon>
        <taxon>Acetobacteraceae</taxon>
        <taxon>Acetobacter</taxon>
    </lineage>
</organism>
<reference evidence="9 10" key="1">
    <citation type="journal article" date="2020" name="Int. J. Syst. Evol. Microbiol.">
        <title>Novel acetic acid bacteria from cider fermentations: Acetobacter conturbans sp. nov. and Acetobacter fallax sp. nov.</title>
        <authorList>
            <person name="Sombolestani A.S."/>
            <person name="Cleenwerck I."/>
            <person name="Cnockaert M."/>
            <person name="Borremans W."/>
            <person name="Wieme A.D."/>
            <person name="De Vuyst L."/>
            <person name="Vandamme P."/>
        </authorList>
    </citation>
    <scope>NUCLEOTIDE SEQUENCE [LARGE SCALE GENOMIC DNA]</scope>
    <source>
        <strain evidence="9 10">LMG 1637</strain>
    </source>
</reference>
<evidence type="ECO:0000256" key="1">
    <source>
        <dbReference type="ARBA" id="ARBA00022741"/>
    </source>
</evidence>
<dbReference type="Pfam" id="PF00271">
    <property type="entry name" value="Helicase_C"/>
    <property type="match status" value="1"/>
</dbReference>
<dbReference type="SUPFAM" id="SSF52540">
    <property type="entry name" value="P-loop containing nucleoside triphosphate hydrolases"/>
    <property type="match status" value="1"/>
</dbReference>
<dbReference type="InterPro" id="IPR001650">
    <property type="entry name" value="Helicase_C-like"/>
</dbReference>
<feature type="region of interest" description="Disordered" evidence="6">
    <location>
        <begin position="402"/>
        <end position="423"/>
    </location>
</feature>
<dbReference type="InterPro" id="IPR014001">
    <property type="entry name" value="Helicase_ATP-bd"/>
</dbReference>
<feature type="region of interest" description="Disordered" evidence="6">
    <location>
        <begin position="1"/>
        <end position="28"/>
    </location>
</feature>
<keyword evidence="3 9" id="KW-0347">Helicase</keyword>
<feature type="region of interest" description="Disordered" evidence="6">
    <location>
        <begin position="129"/>
        <end position="150"/>
    </location>
</feature>
<dbReference type="PANTHER" id="PTHR47959">
    <property type="entry name" value="ATP-DEPENDENT RNA HELICASE RHLE-RELATED"/>
    <property type="match status" value="1"/>
</dbReference>
<evidence type="ECO:0000259" key="7">
    <source>
        <dbReference type="PROSITE" id="PS51192"/>
    </source>
</evidence>
<keyword evidence="4" id="KW-0067">ATP-binding</keyword>
<evidence type="ECO:0000313" key="9">
    <source>
        <dbReference type="EMBL" id="NHO32472.1"/>
    </source>
</evidence>
<dbReference type="Gene3D" id="3.40.50.300">
    <property type="entry name" value="P-loop containing nucleotide triphosphate hydrolases"/>
    <property type="match status" value="2"/>
</dbReference>
<evidence type="ECO:0000256" key="2">
    <source>
        <dbReference type="ARBA" id="ARBA00022801"/>
    </source>
</evidence>
<dbReference type="RefSeq" id="WP_173577003.1">
    <property type="nucleotide sequence ID" value="NZ_WOSW01000011.1"/>
</dbReference>
<evidence type="ECO:0000259" key="8">
    <source>
        <dbReference type="PROSITE" id="PS51194"/>
    </source>
</evidence>
<feature type="compositionally biased region" description="Polar residues" evidence="6">
    <location>
        <begin position="1"/>
        <end position="15"/>
    </location>
</feature>
<name>A0ABX0K9M5_9PROT</name>
<dbReference type="Pfam" id="PF00270">
    <property type="entry name" value="DEAD"/>
    <property type="match status" value="1"/>
</dbReference>
<dbReference type="SMART" id="SM00487">
    <property type="entry name" value="DEXDc"/>
    <property type="match status" value="1"/>
</dbReference>
<gene>
    <name evidence="9" type="ORF">GOB84_07830</name>
</gene>
<evidence type="ECO:0000313" key="10">
    <source>
        <dbReference type="Proteomes" id="UP000615326"/>
    </source>
</evidence>
<dbReference type="EMBL" id="WOSW01000011">
    <property type="protein sequence ID" value="NHO32472.1"/>
    <property type="molecule type" value="Genomic_DNA"/>
</dbReference>
<dbReference type="PROSITE" id="PS51194">
    <property type="entry name" value="HELICASE_CTER"/>
    <property type="match status" value="1"/>
</dbReference>
<evidence type="ECO:0000256" key="6">
    <source>
        <dbReference type="SAM" id="MobiDB-lite"/>
    </source>
</evidence>
<dbReference type="InterPro" id="IPR044742">
    <property type="entry name" value="DEAD/DEAH_RhlB"/>
</dbReference>
<dbReference type="InterPro" id="IPR027417">
    <property type="entry name" value="P-loop_NTPase"/>
</dbReference>
<keyword evidence="10" id="KW-1185">Reference proteome</keyword>
<feature type="domain" description="Helicase ATP-binding" evidence="7">
    <location>
        <begin position="52"/>
        <end position="237"/>
    </location>
</feature>
<dbReference type="CDD" id="cd00268">
    <property type="entry name" value="DEADc"/>
    <property type="match status" value="1"/>
</dbReference>
<dbReference type="SMART" id="SM00490">
    <property type="entry name" value="HELICc"/>
    <property type="match status" value="1"/>
</dbReference>
<keyword evidence="1" id="KW-0547">Nucleotide-binding</keyword>
<dbReference type="InterPro" id="IPR011545">
    <property type="entry name" value="DEAD/DEAH_box_helicase_dom"/>
</dbReference>
<comment type="caution">
    <text evidence="9">The sequence shown here is derived from an EMBL/GenBank/DDBJ whole genome shotgun (WGS) entry which is preliminary data.</text>
</comment>
<dbReference type="GO" id="GO:0004386">
    <property type="term" value="F:helicase activity"/>
    <property type="evidence" value="ECO:0007669"/>
    <property type="project" value="UniProtKB-KW"/>
</dbReference>
<accession>A0ABX0K9M5</accession>
<dbReference type="PROSITE" id="PS51192">
    <property type="entry name" value="HELICASE_ATP_BIND_1"/>
    <property type="match status" value="1"/>
</dbReference>
<evidence type="ECO:0000256" key="5">
    <source>
        <dbReference type="ARBA" id="ARBA00038437"/>
    </source>
</evidence>
<evidence type="ECO:0000256" key="3">
    <source>
        <dbReference type="ARBA" id="ARBA00022806"/>
    </source>
</evidence>
<dbReference type="InterPro" id="IPR050079">
    <property type="entry name" value="DEAD_box_RNA_helicase"/>
</dbReference>
<dbReference type="PANTHER" id="PTHR47959:SF1">
    <property type="entry name" value="ATP-DEPENDENT RNA HELICASE DBPA"/>
    <property type="match status" value="1"/>
</dbReference>
<keyword evidence="2" id="KW-0378">Hydrolase</keyword>
<comment type="similarity">
    <text evidence="5">Belongs to the DEAD box helicase family.</text>
</comment>
<dbReference type="Proteomes" id="UP000615326">
    <property type="component" value="Unassembled WGS sequence"/>
</dbReference>
<protein>
    <submittedName>
        <fullName evidence="9">DEAD/DEAH box helicase</fullName>
    </submittedName>
</protein>
<proteinExistence type="inferred from homology"/>
<feature type="domain" description="Helicase C-terminal" evidence="8">
    <location>
        <begin position="246"/>
        <end position="406"/>
    </location>
</feature>